<feature type="transmembrane region" description="Helical" evidence="2">
    <location>
        <begin position="172"/>
        <end position="190"/>
    </location>
</feature>
<evidence type="ECO:0000256" key="2">
    <source>
        <dbReference type="SAM" id="Phobius"/>
    </source>
</evidence>
<feature type="compositionally biased region" description="Low complexity" evidence="1">
    <location>
        <begin position="1"/>
        <end position="13"/>
    </location>
</feature>
<dbReference type="AlphaFoldDB" id="A0A1L7XL42"/>
<protein>
    <submittedName>
        <fullName evidence="3">Uncharacterized protein</fullName>
    </submittedName>
</protein>
<keyword evidence="2" id="KW-0472">Membrane</keyword>
<feature type="region of interest" description="Disordered" evidence="1">
    <location>
        <begin position="94"/>
        <end position="118"/>
    </location>
</feature>
<name>A0A1L7XL42_9HELO</name>
<keyword evidence="2" id="KW-1133">Transmembrane helix</keyword>
<keyword evidence="4" id="KW-1185">Reference proteome</keyword>
<organism evidence="3 4">
    <name type="scientific">Phialocephala subalpina</name>
    <dbReference type="NCBI Taxonomy" id="576137"/>
    <lineage>
        <taxon>Eukaryota</taxon>
        <taxon>Fungi</taxon>
        <taxon>Dikarya</taxon>
        <taxon>Ascomycota</taxon>
        <taxon>Pezizomycotina</taxon>
        <taxon>Leotiomycetes</taxon>
        <taxon>Helotiales</taxon>
        <taxon>Mollisiaceae</taxon>
        <taxon>Phialocephala</taxon>
        <taxon>Phialocephala fortinii species complex</taxon>
    </lineage>
</organism>
<dbReference type="OrthoDB" id="5430089at2759"/>
<evidence type="ECO:0000256" key="1">
    <source>
        <dbReference type="SAM" id="MobiDB-lite"/>
    </source>
</evidence>
<evidence type="ECO:0000313" key="3">
    <source>
        <dbReference type="EMBL" id="CZR65759.1"/>
    </source>
</evidence>
<keyword evidence="2" id="KW-0812">Transmembrane</keyword>
<feature type="transmembrane region" description="Helical" evidence="2">
    <location>
        <begin position="392"/>
        <end position="412"/>
    </location>
</feature>
<gene>
    <name evidence="3" type="ORF">PAC_15659</name>
</gene>
<proteinExistence type="predicted"/>
<dbReference type="Proteomes" id="UP000184330">
    <property type="component" value="Unassembled WGS sequence"/>
</dbReference>
<accession>A0A1L7XL42</accession>
<reference evidence="3 4" key="1">
    <citation type="submission" date="2016-03" db="EMBL/GenBank/DDBJ databases">
        <authorList>
            <person name="Ploux O."/>
        </authorList>
    </citation>
    <scope>NUCLEOTIDE SEQUENCE [LARGE SCALE GENOMIC DNA]</scope>
    <source>
        <strain evidence="3 4">UAMH 11012</strain>
    </source>
</reference>
<feature type="region of interest" description="Disordered" evidence="1">
    <location>
        <begin position="1"/>
        <end position="25"/>
    </location>
</feature>
<sequence>MSTSSSTSSQAAQVEPEPDDVDRSGDVIEGFHLLRLLRKRFVQLRALLAFRSPLISVPTSQNDLSAIVAIEMRGGTNARPSDRSLETHAELSNVPVLDDTGGSNSDPRTIHPNITVGDDGVQRERMDDAIDEDGVVQTGPTQECESHSTALSIATRSTEATRPTNKSRRSNSISLMFGALGIVVTALVFYPQYKVAVQANELALAESCRSHPVRILGNCQPAKLTVEQNNSFLQSLDTCQAARRKGDFDISRRWIPSFHSIQDLVLAQLFADFDLPPTPLCWFIGTCHFICFRTCGFCLATFTFDRGRWCTPSLVKDDRLFIFHPPEMPHAFRYIIRALLFYSCIHQTSRDAYPHYFGALFPIYFICVIFTLSNLTIMTKDYQRQISIPARVLLYMNTWELNMLLWGAYVNYMCRRDHLFTRLFRDELENASKLGVTWVGGVSGEFMCKGAVVLMNYLGRRVK</sequence>
<evidence type="ECO:0000313" key="4">
    <source>
        <dbReference type="Proteomes" id="UP000184330"/>
    </source>
</evidence>
<feature type="transmembrane region" description="Helical" evidence="2">
    <location>
        <begin position="353"/>
        <end position="372"/>
    </location>
</feature>
<dbReference type="EMBL" id="FJOG01000033">
    <property type="protein sequence ID" value="CZR65759.1"/>
    <property type="molecule type" value="Genomic_DNA"/>
</dbReference>